<reference evidence="1 2" key="1">
    <citation type="journal article" date="2014" name="Int. J. Syst. Evol. Microbiol.">
        <title>Complete genome sequence of Corynebacterium casei LMG S-19264T (=DSM 44701T), isolated from a smear-ripened cheese.</title>
        <authorList>
            <consortium name="US DOE Joint Genome Institute (JGI-PGF)"/>
            <person name="Walter F."/>
            <person name="Albersmeier A."/>
            <person name="Kalinowski J."/>
            <person name="Ruckert C."/>
        </authorList>
    </citation>
    <scope>NUCLEOTIDE SEQUENCE [LARGE SCALE GENOMIC DNA]</scope>
    <source>
        <strain evidence="1 2">NBRC 110095</strain>
    </source>
</reference>
<sequence>MAIYYFPHFNSASDFNDQASRAVWYFGSLSGEAINFYSDIDVRYEVKPHFSPDIQALFDCMYGSGQLKVKQADKLNSILLGADDYVILWKAEEKLDESELAWLAKCKKSGARLYDVNKSRRMEGSIYIEVSRNYFNADIEFLPENQLKFDRLLSKYSDKNSAFLFCTGPSISEYTNYCYDSGLKIVCNSVINDEEFMATVRPDILVFADPIFHFGCSSYTHVFREKLRDSAARYNFDIAIPIKYYPLFCYAMPDLADRVVGLPYAESDEFNLDLGKEFSLKTTDNILTFLMLPLGTTLADTVYVMGCDGRPLDEDDYFWSHNKKAQFTGEMKSIQKAHPSFFKLEYNEYYLRHCDNVERFFQQGEKVGKKFVSLGFTHILALKSREFKYRSLATNTAGALFVSINPDLKDKFGHYYHYDERVAETLHDDEDLLILANKNSEVADEICRVEPLFSRNTWVLRWNQNPELIHEWCKELATALDGLFVLKRTKHVYMYMGAIRFYEGVLALLTRHKAAKDIDFKINLFYSHMDFASDGFLASNKFEESKRMLEYYSHSNLFPVKLYSDSERLKRNIVDNFGCDLDLWPMIGVTSPDLIESFKNQMSEDELGSEEIVVLFPGNGQIAKGFDFACDFIRSYESRPVYKGKQIRFLIRDQLRDTEISNNLLEKKLKSIRDFSWVDVIGGHLTEEEYLALYKRADIVILPYRQSAFYSRTSGCLIDALNFEKPILSFNNTWLGDWVQRLQVGKTVDEGDIVELKKALIESLSDAFTYPLDLQKKFGAQNLTDLLRSDISNDINYTHSIMSASLRRLFNQFQSLFNLDKPLTGSLSIKSEHENSVLSENRNVGSIARNYGRIERIAYRLEAYPFIYKCSRHAWQLMKRFR</sequence>
<protein>
    <recommendedName>
        <fullName evidence="3">Glycosyltransferase</fullName>
    </recommendedName>
</protein>
<dbReference type="Gene3D" id="3.40.50.2000">
    <property type="entry name" value="Glycogen Phosphorylase B"/>
    <property type="match status" value="1"/>
</dbReference>
<dbReference type="EMBL" id="BSPD01000064">
    <property type="protein sequence ID" value="GLS26963.1"/>
    <property type="molecule type" value="Genomic_DNA"/>
</dbReference>
<keyword evidence="2" id="KW-1185">Reference proteome</keyword>
<dbReference type="SUPFAM" id="SSF53756">
    <property type="entry name" value="UDP-Glycosyltransferase/glycogen phosphorylase"/>
    <property type="match status" value="1"/>
</dbReference>
<dbReference type="Proteomes" id="UP001156870">
    <property type="component" value="Unassembled WGS sequence"/>
</dbReference>
<accession>A0AA37T4H9</accession>
<evidence type="ECO:0008006" key="3">
    <source>
        <dbReference type="Google" id="ProtNLM"/>
    </source>
</evidence>
<comment type="caution">
    <text evidence="1">The sequence shown here is derived from an EMBL/GenBank/DDBJ whole genome shotgun (WGS) entry which is preliminary data.</text>
</comment>
<dbReference type="RefSeq" id="WP_232594430.1">
    <property type="nucleotide sequence ID" value="NZ_BSPD01000064.1"/>
</dbReference>
<organism evidence="1 2">
    <name type="scientific">Marinibactrum halimedae</name>
    <dbReference type="NCBI Taxonomy" id="1444977"/>
    <lineage>
        <taxon>Bacteria</taxon>
        <taxon>Pseudomonadati</taxon>
        <taxon>Pseudomonadota</taxon>
        <taxon>Gammaproteobacteria</taxon>
        <taxon>Cellvibrionales</taxon>
        <taxon>Cellvibrionaceae</taxon>
        <taxon>Marinibactrum</taxon>
    </lineage>
</organism>
<evidence type="ECO:0000313" key="1">
    <source>
        <dbReference type="EMBL" id="GLS26963.1"/>
    </source>
</evidence>
<evidence type="ECO:0000313" key="2">
    <source>
        <dbReference type="Proteomes" id="UP001156870"/>
    </source>
</evidence>
<proteinExistence type="predicted"/>
<gene>
    <name evidence="1" type="ORF">GCM10007877_26820</name>
</gene>
<dbReference type="AlphaFoldDB" id="A0AA37T4H9"/>
<name>A0AA37T4H9_9GAMM</name>